<dbReference type="Pfam" id="PF08719">
    <property type="entry name" value="NADAR"/>
    <property type="match status" value="1"/>
</dbReference>
<evidence type="ECO:0000256" key="1">
    <source>
        <dbReference type="SAM" id="MobiDB-lite"/>
    </source>
</evidence>
<dbReference type="CDD" id="cd15457">
    <property type="entry name" value="NADAR"/>
    <property type="match status" value="1"/>
</dbReference>
<feature type="compositionally biased region" description="Low complexity" evidence="1">
    <location>
        <begin position="294"/>
        <end position="314"/>
    </location>
</feature>
<proteinExistence type="predicted"/>
<dbReference type="EMBL" id="JACETU010000003">
    <property type="protein sequence ID" value="KAF7432626.1"/>
    <property type="molecule type" value="Genomic_DNA"/>
</dbReference>
<evidence type="ECO:0000313" key="4">
    <source>
        <dbReference type="Proteomes" id="UP000623687"/>
    </source>
</evidence>
<dbReference type="AlphaFoldDB" id="A0A8H6ZXG4"/>
<feature type="region of interest" description="Disordered" evidence="1">
    <location>
        <begin position="117"/>
        <end position="275"/>
    </location>
</feature>
<evidence type="ECO:0000259" key="2">
    <source>
        <dbReference type="Pfam" id="PF08719"/>
    </source>
</evidence>
<accession>A0A8H6ZXG4</accession>
<dbReference type="Gene3D" id="1.10.357.40">
    <property type="entry name" value="YbiA-like"/>
    <property type="match status" value="1"/>
</dbReference>
<name>A0A8H6ZXG4_PLEOS</name>
<dbReference type="InterPro" id="IPR037238">
    <property type="entry name" value="YbiA-like_sf"/>
</dbReference>
<feature type="region of interest" description="Disordered" evidence="1">
    <location>
        <begin position="294"/>
        <end position="432"/>
    </location>
</feature>
<gene>
    <name evidence="3" type="ORF">PC9H_004568</name>
</gene>
<protein>
    <recommendedName>
        <fullName evidence="2">NADAR domain-containing protein</fullName>
    </recommendedName>
</protein>
<feature type="compositionally biased region" description="Low complexity" evidence="1">
    <location>
        <begin position="408"/>
        <end position="426"/>
    </location>
</feature>
<organism evidence="3 4">
    <name type="scientific">Pleurotus ostreatus</name>
    <name type="common">Oyster mushroom</name>
    <name type="synonym">White-rot fungus</name>
    <dbReference type="NCBI Taxonomy" id="5322"/>
    <lineage>
        <taxon>Eukaryota</taxon>
        <taxon>Fungi</taxon>
        <taxon>Dikarya</taxon>
        <taxon>Basidiomycota</taxon>
        <taxon>Agaricomycotina</taxon>
        <taxon>Agaricomycetes</taxon>
        <taxon>Agaricomycetidae</taxon>
        <taxon>Agaricales</taxon>
        <taxon>Pleurotineae</taxon>
        <taxon>Pleurotaceae</taxon>
        <taxon>Pleurotus</taxon>
    </lineage>
</organism>
<feature type="compositionally biased region" description="Low complexity" evidence="1">
    <location>
        <begin position="215"/>
        <end position="227"/>
    </location>
</feature>
<dbReference type="SUPFAM" id="SSF143990">
    <property type="entry name" value="YbiA-like"/>
    <property type="match status" value="1"/>
</dbReference>
<sequence length="592" mass="63405">MGAVGSKNKEPKPYPFPFPHHPSQYNPAAYPPWASVPWQGQYDDKYLSMMGYPTQHRKKKKGKNQMVNPAMGWAQGYAPFPYPAVQGYPMPPYAPPVIPGMTYAPMMPMPMPQPSAAAPANAPVIPQGATGPAPTHQPVVPTMPTAPAHNMPGTVNQPPPLFTPGDGAALQSFPGAELTSPPPIRRSQTPFHRRASPEDSDESDDTPPPPQADLQRSASHSRQASHSDNITAVLGSHTPAQPGAFGPPGGHRHTTTSNTNPNPLPPPPKDLYETSPYKNLLNLPQTTTLLQAAYAAQQDADRSGTSAPAATASSSHHRAPVVPSGADLSRSHTEAKKKGRFGLFRSLTGGGGSKPRHDIPGPSNAPPAPTTHRPNAGFVPVFAPVNDSHARRGAGDSHSVSTMDAPHDASSSAHAHAPSNSAPGSHIPMIDQSLPPIRFTQTGDLAGFLNHSPHRVLHQQKIYPSATHLFEAMKYLEGGPGQQPRPDLAERIRACPNVADVYPLSAEFQSKGWVRSDWGLVFNTCMDEVLYLKFRQHPNLRNNLMHTGLAPIIYEDPNDDYWGDGPHGEGANELGSALVRVRAKLRADGLGV</sequence>
<dbReference type="Proteomes" id="UP000623687">
    <property type="component" value="Unassembled WGS sequence"/>
</dbReference>
<dbReference type="OrthoDB" id="206452at2759"/>
<keyword evidence="4" id="KW-1185">Reference proteome</keyword>
<feature type="compositionally biased region" description="Low complexity" evidence="1">
    <location>
        <begin position="117"/>
        <end position="126"/>
    </location>
</feature>
<reference evidence="3" key="1">
    <citation type="submission" date="2019-07" db="EMBL/GenBank/DDBJ databases">
        <authorList>
            <person name="Palmer J.M."/>
        </authorList>
    </citation>
    <scope>NUCLEOTIDE SEQUENCE</scope>
    <source>
        <strain evidence="3">PC9</strain>
    </source>
</reference>
<dbReference type="VEuPathDB" id="FungiDB:PC9H_004568"/>
<feature type="domain" description="NADAR" evidence="2">
    <location>
        <begin position="449"/>
        <end position="586"/>
    </location>
</feature>
<dbReference type="GeneID" id="59374386"/>
<evidence type="ECO:0000313" key="3">
    <source>
        <dbReference type="EMBL" id="KAF7432626.1"/>
    </source>
</evidence>
<dbReference type="RefSeq" id="XP_036632653.1">
    <property type="nucleotide sequence ID" value="XM_036774151.1"/>
</dbReference>
<comment type="caution">
    <text evidence="3">The sequence shown here is derived from an EMBL/GenBank/DDBJ whole genome shotgun (WGS) entry which is preliminary data.</text>
</comment>
<dbReference type="InterPro" id="IPR012816">
    <property type="entry name" value="NADAR"/>
</dbReference>